<reference evidence="1 2" key="1">
    <citation type="submission" date="2017-07" db="EMBL/GenBank/DDBJ databases">
        <authorList>
            <person name="Sun Z.S."/>
            <person name="Albrecht U."/>
            <person name="Echele G."/>
            <person name="Lee C.C."/>
        </authorList>
    </citation>
    <scope>NUCLEOTIDE SEQUENCE [LARGE SCALE GENOMIC DNA]</scope>
    <source>
        <strain evidence="2">type strain: KCTC 22618</strain>
    </source>
</reference>
<evidence type="ECO:0000313" key="2">
    <source>
        <dbReference type="Proteomes" id="UP000215214"/>
    </source>
</evidence>
<evidence type="ECO:0008006" key="3">
    <source>
        <dbReference type="Google" id="ProtNLM"/>
    </source>
</evidence>
<dbReference type="KEGG" id="tje:TJEJU_0081"/>
<sequence length="251" mass="29318">MKNLTVILLFSMFFFSCQKKTPSFNISDYVQLKIENFEYEGKNLQFVNTELVKTGDSISAKINRTPRRYEYLLTNKISIDSVSKVLPDNTKANAIFAAQLENKKFKSYFYKTFYNKNEKKTFTKKELMKVASKFFLSEKKGNIYNTKICVGINGLKDIELQHKDFTLLEAIVYEAIFERLMNENIKETPEFMNSLEKHRSEAIRSINATTKDSLLHVKNLVFNAMEKDKALEEHLLNYIKDNQHNLAIVIE</sequence>
<accession>A0A238U697</accession>
<organism evidence="1 2">
    <name type="scientific">Tenacibaculum jejuense</name>
    <dbReference type="NCBI Taxonomy" id="584609"/>
    <lineage>
        <taxon>Bacteria</taxon>
        <taxon>Pseudomonadati</taxon>
        <taxon>Bacteroidota</taxon>
        <taxon>Flavobacteriia</taxon>
        <taxon>Flavobacteriales</taxon>
        <taxon>Flavobacteriaceae</taxon>
        <taxon>Tenacibaculum</taxon>
    </lineage>
</organism>
<gene>
    <name evidence="1" type="ORF">TJEJU_0081</name>
</gene>
<keyword evidence="2" id="KW-1185">Reference proteome</keyword>
<dbReference type="Proteomes" id="UP000215214">
    <property type="component" value="Chromosome TJEJU"/>
</dbReference>
<dbReference type="OrthoDB" id="1454383at2"/>
<evidence type="ECO:0000313" key="1">
    <source>
        <dbReference type="EMBL" id="SNR13890.1"/>
    </source>
</evidence>
<name>A0A238U697_9FLAO</name>
<proteinExistence type="predicted"/>
<dbReference type="RefSeq" id="WP_157730033.1">
    <property type="nucleotide sequence ID" value="NZ_LT899436.1"/>
</dbReference>
<protein>
    <recommendedName>
        <fullName evidence="3">Lipoprotein</fullName>
    </recommendedName>
</protein>
<dbReference type="EMBL" id="LT899436">
    <property type="protein sequence ID" value="SNR13890.1"/>
    <property type="molecule type" value="Genomic_DNA"/>
</dbReference>
<dbReference type="PROSITE" id="PS51257">
    <property type="entry name" value="PROKAR_LIPOPROTEIN"/>
    <property type="match status" value="1"/>
</dbReference>
<dbReference type="AlphaFoldDB" id="A0A238U697"/>